<dbReference type="PANTHER" id="PTHR30579">
    <property type="entry name" value="TRANSCRIPTIONAL REGULATOR"/>
    <property type="match status" value="1"/>
</dbReference>
<keyword evidence="7" id="KW-1185">Reference proteome</keyword>
<keyword evidence="2" id="KW-0805">Transcription regulation</keyword>
<dbReference type="CDD" id="cd05466">
    <property type="entry name" value="PBP2_LTTR_substrate"/>
    <property type="match status" value="1"/>
</dbReference>
<evidence type="ECO:0000313" key="6">
    <source>
        <dbReference type="EMBL" id="TDE40298.1"/>
    </source>
</evidence>
<dbReference type="GO" id="GO:0003677">
    <property type="term" value="F:DNA binding"/>
    <property type="evidence" value="ECO:0007669"/>
    <property type="project" value="UniProtKB-KW"/>
</dbReference>
<dbReference type="Pfam" id="PF00126">
    <property type="entry name" value="HTH_1"/>
    <property type="match status" value="1"/>
</dbReference>
<dbReference type="OrthoDB" id="9787460at2"/>
<dbReference type="FunFam" id="1.10.10.10:FF:000001">
    <property type="entry name" value="LysR family transcriptional regulator"/>
    <property type="match status" value="1"/>
</dbReference>
<accession>A0A4R5EYV1</accession>
<dbReference type="Proteomes" id="UP000294662">
    <property type="component" value="Unassembled WGS sequence"/>
</dbReference>
<dbReference type="SUPFAM" id="SSF46785">
    <property type="entry name" value="Winged helix' DNA-binding domain"/>
    <property type="match status" value="1"/>
</dbReference>
<dbReference type="PANTHER" id="PTHR30579:SF3">
    <property type="entry name" value="TRANSCRIPTIONAL REGULATORY PROTEIN"/>
    <property type="match status" value="1"/>
</dbReference>
<sequence>MNWDDLRVFAVVAHHGGISQAANALLLDPATVSRRIVRLEKMLGIALFARSSRGVVLTDFGERLLDNTQQIEAITQNIIPGDAHPHSDLRGKVRIGAPDGCANFLLPQICADIQAANPNLCLEIIPRGRSFDLQRREVDIAVTVHPPGNKRALVRPVAAYDLIFAGHESLLGHHDPAAGLAGLPLTSYMPELLVDPGLNILAEYPETEPMLRSTSAMVQWQWICSGRAVGLLHDFAFPLAPGLVHLLPEVRISRQYFLVGRRDDGHLNSSLFDILEIKLSQEMARLRAIVRPNAS</sequence>
<evidence type="ECO:0000256" key="1">
    <source>
        <dbReference type="ARBA" id="ARBA00009437"/>
    </source>
</evidence>
<evidence type="ECO:0000313" key="7">
    <source>
        <dbReference type="Proteomes" id="UP000294662"/>
    </source>
</evidence>
<evidence type="ECO:0000256" key="4">
    <source>
        <dbReference type="ARBA" id="ARBA00023163"/>
    </source>
</evidence>
<keyword evidence="4" id="KW-0804">Transcription</keyword>
<evidence type="ECO:0000256" key="2">
    <source>
        <dbReference type="ARBA" id="ARBA00023015"/>
    </source>
</evidence>
<dbReference type="RefSeq" id="WP_132827556.1">
    <property type="nucleotide sequence ID" value="NZ_SMFP01000002.1"/>
</dbReference>
<organism evidence="6 7">
    <name type="scientific">Antarcticimicrobium sediminis</name>
    <dbReference type="NCBI Taxonomy" id="2546227"/>
    <lineage>
        <taxon>Bacteria</taxon>
        <taxon>Pseudomonadati</taxon>
        <taxon>Pseudomonadota</taxon>
        <taxon>Alphaproteobacteria</taxon>
        <taxon>Rhodobacterales</taxon>
        <taxon>Paracoccaceae</taxon>
        <taxon>Antarcticimicrobium</taxon>
    </lineage>
</organism>
<dbReference type="InterPro" id="IPR050176">
    <property type="entry name" value="LTTR"/>
</dbReference>
<proteinExistence type="inferred from homology"/>
<dbReference type="PROSITE" id="PS50931">
    <property type="entry name" value="HTH_LYSR"/>
    <property type="match status" value="1"/>
</dbReference>
<name>A0A4R5EYV1_9RHOB</name>
<dbReference type="AlphaFoldDB" id="A0A4R5EYV1"/>
<dbReference type="InterPro" id="IPR005119">
    <property type="entry name" value="LysR_subst-bd"/>
</dbReference>
<dbReference type="Pfam" id="PF03466">
    <property type="entry name" value="LysR_substrate"/>
    <property type="match status" value="1"/>
</dbReference>
<comment type="similarity">
    <text evidence="1">Belongs to the LysR transcriptional regulatory family.</text>
</comment>
<evidence type="ECO:0000256" key="3">
    <source>
        <dbReference type="ARBA" id="ARBA00023125"/>
    </source>
</evidence>
<dbReference type="GO" id="GO:0003700">
    <property type="term" value="F:DNA-binding transcription factor activity"/>
    <property type="evidence" value="ECO:0007669"/>
    <property type="project" value="InterPro"/>
</dbReference>
<reference evidence="6 7" key="1">
    <citation type="submission" date="2019-03" db="EMBL/GenBank/DDBJ databases">
        <authorList>
            <person name="Zhang S."/>
        </authorList>
    </citation>
    <scope>NUCLEOTIDE SEQUENCE [LARGE SCALE GENOMIC DNA]</scope>
    <source>
        <strain evidence="6 7">S4J41</strain>
    </source>
</reference>
<dbReference type="EMBL" id="SMFP01000002">
    <property type="protein sequence ID" value="TDE40298.1"/>
    <property type="molecule type" value="Genomic_DNA"/>
</dbReference>
<dbReference type="Gene3D" id="1.10.10.10">
    <property type="entry name" value="Winged helix-like DNA-binding domain superfamily/Winged helix DNA-binding domain"/>
    <property type="match status" value="1"/>
</dbReference>
<dbReference type="SUPFAM" id="SSF53850">
    <property type="entry name" value="Periplasmic binding protein-like II"/>
    <property type="match status" value="1"/>
</dbReference>
<gene>
    <name evidence="6" type="ORF">E1B25_04930</name>
</gene>
<keyword evidence="3" id="KW-0238">DNA-binding</keyword>
<feature type="domain" description="HTH lysR-type" evidence="5">
    <location>
        <begin position="1"/>
        <end position="58"/>
    </location>
</feature>
<comment type="caution">
    <text evidence="6">The sequence shown here is derived from an EMBL/GenBank/DDBJ whole genome shotgun (WGS) entry which is preliminary data.</text>
</comment>
<evidence type="ECO:0000259" key="5">
    <source>
        <dbReference type="PROSITE" id="PS50931"/>
    </source>
</evidence>
<protein>
    <submittedName>
        <fullName evidence="6">LysR family transcriptional regulator</fullName>
    </submittedName>
</protein>
<dbReference type="Gene3D" id="3.40.190.290">
    <property type="match status" value="1"/>
</dbReference>
<dbReference type="InterPro" id="IPR000847">
    <property type="entry name" value="LysR_HTH_N"/>
</dbReference>
<dbReference type="InterPro" id="IPR036390">
    <property type="entry name" value="WH_DNA-bd_sf"/>
</dbReference>
<dbReference type="InterPro" id="IPR036388">
    <property type="entry name" value="WH-like_DNA-bd_sf"/>
</dbReference>